<keyword evidence="8" id="KW-0472">Membrane</keyword>
<evidence type="ECO:0000313" key="10">
    <source>
        <dbReference type="EMBL" id="QUH29261.1"/>
    </source>
</evidence>
<reference evidence="10 11" key="1">
    <citation type="submission" date="2020-07" db="EMBL/GenBank/DDBJ databases">
        <title>Vallitalea guaymasensis genome.</title>
        <authorList>
            <person name="Postec A."/>
        </authorList>
    </citation>
    <scope>NUCLEOTIDE SEQUENCE [LARGE SCALE GENOMIC DNA]</scope>
    <source>
        <strain evidence="10 11">Ra1766G1</strain>
    </source>
</reference>
<name>A0A8J8SCB8_9FIRM</name>
<dbReference type="GO" id="GO:0005886">
    <property type="term" value="C:plasma membrane"/>
    <property type="evidence" value="ECO:0007669"/>
    <property type="project" value="UniProtKB-SubCell"/>
</dbReference>
<feature type="domain" description="ABC transporter" evidence="9">
    <location>
        <begin position="4"/>
        <end position="239"/>
    </location>
</feature>
<evidence type="ECO:0000256" key="3">
    <source>
        <dbReference type="ARBA" id="ARBA00022475"/>
    </source>
</evidence>
<dbReference type="EMBL" id="CP058561">
    <property type="protein sequence ID" value="QUH29261.1"/>
    <property type="molecule type" value="Genomic_DNA"/>
</dbReference>
<keyword evidence="3" id="KW-1003">Cell membrane</keyword>
<dbReference type="PANTHER" id="PTHR43790:SF4">
    <property type="entry name" value="GUANOSINE IMPORT ATP-BINDING PROTEIN NUPO"/>
    <property type="match status" value="1"/>
</dbReference>
<dbReference type="PANTHER" id="PTHR43790">
    <property type="entry name" value="CARBOHYDRATE TRANSPORT ATP-BINDING PROTEIN MG119-RELATED"/>
    <property type="match status" value="1"/>
</dbReference>
<evidence type="ECO:0000256" key="1">
    <source>
        <dbReference type="ARBA" id="ARBA00004202"/>
    </source>
</evidence>
<keyword evidence="6 10" id="KW-0067">ATP-binding</keyword>
<gene>
    <name evidence="10" type="ORF">HYG85_10115</name>
</gene>
<dbReference type="InterPro" id="IPR050107">
    <property type="entry name" value="ABC_carbohydrate_import_ATPase"/>
</dbReference>
<dbReference type="KEGG" id="vgu:HYG85_10115"/>
<keyword evidence="7" id="KW-1278">Translocase</keyword>
<dbReference type="CDD" id="cd03216">
    <property type="entry name" value="ABC_Carb_Monos_I"/>
    <property type="match status" value="1"/>
</dbReference>
<evidence type="ECO:0000256" key="5">
    <source>
        <dbReference type="ARBA" id="ARBA00022741"/>
    </source>
</evidence>
<dbReference type="InterPro" id="IPR017871">
    <property type="entry name" value="ABC_transporter-like_CS"/>
</dbReference>
<dbReference type="CDD" id="cd03215">
    <property type="entry name" value="ABC_Carb_Monos_II"/>
    <property type="match status" value="1"/>
</dbReference>
<feature type="domain" description="ABC transporter" evidence="9">
    <location>
        <begin position="256"/>
        <end position="500"/>
    </location>
</feature>
<keyword evidence="4" id="KW-0677">Repeat</keyword>
<sequence length="509" mass="56940">MYIIETKNLTKKFGDFTANNKINLQVKEGEIHAIVGENGAGKSTLMNMLYGLLQPTEGEIYIKGKHVSINNPRDAINLGIGMVHQHFKLVPTFTIFENILLGDELTKGIRINKKKEIKVVKELIEKYGFNINPKDKIQNVPIGTEQRVEILKMLYRNVDILILDEPTAVLTPQEVDELLISLNELREAGKTIIIITHKLGEVKRCSDSVTVIRKGEIVDRVETKDVTEKDLAKLMVGRDVLLQVEKPEPKIGDELFSVNNLSVTNKQKVRLLDNVNFAVKRGEILGVAGVEGNGQSQLIKVLTGLMKCTNGKVTYKDKNITNYPSEKIRKLGIGIIPEDRYKHGLCRNMKISENLMAGYHDTDKFGSTYHYNYKKIRDNRDELINDFDIRVGSADGDVGQLSGGNAQKVIIARELSMNPDLVIASQPTRGVDIGSIEFIHKQLISLRNDNKAVLVVSSELSEVMNLSDRIIVMYKGSIIGEVNAKETTKEELGYLMAGITDKREVENDG</sequence>
<dbReference type="Proteomes" id="UP000677305">
    <property type="component" value="Chromosome"/>
</dbReference>
<protein>
    <submittedName>
        <fullName evidence="10">ABC transporter ATP-binding protein</fullName>
    </submittedName>
</protein>
<evidence type="ECO:0000259" key="9">
    <source>
        <dbReference type="PROSITE" id="PS50893"/>
    </source>
</evidence>
<accession>A0A8J8SCB8</accession>
<proteinExistence type="predicted"/>
<dbReference type="AlphaFoldDB" id="A0A8J8SCB8"/>
<keyword evidence="2" id="KW-0813">Transport</keyword>
<dbReference type="FunFam" id="3.40.50.300:FF:000127">
    <property type="entry name" value="Ribose import ATP-binding protein RbsA"/>
    <property type="match status" value="1"/>
</dbReference>
<dbReference type="GO" id="GO:0005524">
    <property type="term" value="F:ATP binding"/>
    <property type="evidence" value="ECO:0007669"/>
    <property type="project" value="UniProtKB-KW"/>
</dbReference>
<dbReference type="InterPro" id="IPR003439">
    <property type="entry name" value="ABC_transporter-like_ATP-bd"/>
</dbReference>
<keyword evidence="5" id="KW-0547">Nucleotide-binding</keyword>
<evidence type="ECO:0000256" key="2">
    <source>
        <dbReference type="ARBA" id="ARBA00022448"/>
    </source>
</evidence>
<dbReference type="InterPro" id="IPR027417">
    <property type="entry name" value="P-loop_NTPase"/>
</dbReference>
<dbReference type="RefSeq" id="WP_212693374.1">
    <property type="nucleotide sequence ID" value="NZ_CP058561.1"/>
</dbReference>
<dbReference type="PROSITE" id="PS00211">
    <property type="entry name" value="ABC_TRANSPORTER_1"/>
    <property type="match status" value="1"/>
</dbReference>
<dbReference type="Gene3D" id="3.40.50.300">
    <property type="entry name" value="P-loop containing nucleotide triphosphate hydrolases"/>
    <property type="match status" value="2"/>
</dbReference>
<keyword evidence="11" id="KW-1185">Reference proteome</keyword>
<dbReference type="InterPro" id="IPR003593">
    <property type="entry name" value="AAA+_ATPase"/>
</dbReference>
<dbReference type="SUPFAM" id="SSF52540">
    <property type="entry name" value="P-loop containing nucleoside triphosphate hydrolases"/>
    <property type="match status" value="2"/>
</dbReference>
<dbReference type="SMART" id="SM00382">
    <property type="entry name" value="AAA"/>
    <property type="match status" value="2"/>
</dbReference>
<dbReference type="GO" id="GO:0016887">
    <property type="term" value="F:ATP hydrolysis activity"/>
    <property type="evidence" value="ECO:0007669"/>
    <property type="project" value="InterPro"/>
</dbReference>
<evidence type="ECO:0000256" key="4">
    <source>
        <dbReference type="ARBA" id="ARBA00022737"/>
    </source>
</evidence>
<evidence type="ECO:0000256" key="7">
    <source>
        <dbReference type="ARBA" id="ARBA00022967"/>
    </source>
</evidence>
<organism evidence="10 11">
    <name type="scientific">Vallitalea guaymasensis</name>
    <dbReference type="NCBI Taxonomy" id="1185412"/>
    <lineage>
        <taxon>Bacteria</taxon>
        <taxon>Bacillati</taxon>
        <taxon>Bacillota</taxon>
        <taxon>Clostridia</taxon>
        <taxon>Lachnospirales</taxon>
        <taxon>Vallitaleaceae</taxon>
        <taxon>Vallitalea</taxon>
    </lineage>
</organism>
<evidence type="ECO:0000313" key="11">
    <source>
        <dbReference type="Proteomes" id="UP000677305"/>
    </source>
</evidence>
<evidence type="ECO:0000256" key="6">
    <source>
        <dbReference type="ARBA" id="ARBA00022840"/>
    </source>
</evidence>
<dbReference type="Pfam" id="PF00005">
    <property type="entry name" value="ABC_tran"/>
    <property type="match status" value="2"/>
</dbReference>
<comment type="subcellular location">
    <subcellularLocation>
        <location evidence="1">Cell membrane</location>
        <topology evidence="1">Peripheral membrane protein</topology>
    </subcellularLocation>
</comment>
<evidence type="ECO:0000256" key="8">
    <source>
        <dbReference type="ARBA" id="ARBA00023136"/>
    </source>
</evidence>
<dbReference type="PROSITE" id="PS50893">
    <property type="entry name" value="ABC_TRANSPORTER_2"/>
    <property type="match status" value="2"/>
</dbReference>